<dbReference type="KEGG" id="arev:RVR_3282"/>
<keyword evidence="11" id="KW-1185">Reference proteome</keyword>
<feature type="domain" description="PLD phosphodiesterase" evidence="9">
    <location>
        <begin position="148"/>
        <end position="175"/>
    </location>
</feature>
<reference evidence="10 11" key="3">
    <citation type="journal article" date="2011" name="Nat. Chem. Biol.">
        <title>Reveromycin A biosynthesis uses RevG and RevJ for stereospecific spiroacetal formation.</title>
        <authorList>
            <person name="Takahashi S."/>
            <person name="Toyoda A."/>
            <person name="Sekiyama Y."/>
            <person name="Takagi H."/>
            <person name="Nogawa T."/>
            <person name="Uramoto M."/>
            <person name="Suzuki R."/>
            <person name="Koshino H."/>
            <person name="Kumano T."/>
            <person name="Panthee S."/>
            <person name="Dairi T."/>
            <person name="Ishikawa J."/>
            <person name="Ikeda H."/>
            <person name="Sakaki Y."/>
            <person name="Osada H."/>
        </authorList>
    </citation>
    <scope>NUCLEOTIDE SEQUENCE [LARGE SCALE GENOMIC DNA]</scope>
    <source>
        <strain evidence="10 11">SN-593</strain>
    </source>
</reference>
<dbReference type="EMBL" id="AP018365">
    <property type="protein sequence ID" value="BBA97504.1"/>
    <property type="molecule type" value="Genomic_DNA"/>
</dbReference>
<evidence type="ECO:0000256" key="7">
    <source>
        <dbReference type="SAM" id="MobiDB-lite"/>
    </source>
</evidence>
<dbReference type="InterPro" id="IPR001736">
    <property type="entry name" value="PLipase_D/transphosphatidylase"/>
</dbReference>
<accession>A0A7U3VNE4</accession>
<keyword evidence="6" id="KW-0443">Lipid metabolism</keyword>
<dbReference type="Proteomes" id="UP000595703">
    <property type="component" value="Chromosome"/>
</dbReference>
<dbReference type="InterPro" id="IPR025202">
    <property type="entry name" value="PLD-like_dom"/>
</dbReference>
<feature type="signal peptide" evidence="8">
    <location>
        <begin position="1"/>
        <end position="29"/>
    </location>
</feature>
<evidence type="ECO:0000256" key="1">
    <source>
        <dbReference type="ARBA" id="ARBA00000798"/>
    </source>
</evidence>
<gene>
    <name evidence="10" type="ORF">RVR_3282</name>
</gene>
<evidence type="ECO:0000313" key="11">
    <source>
        <dbReference type="Proteomes" id="UP000595703"/>
    </source>
</evidence>
<dbReference type="PROSITE" id="PS50035">
    <property type="entry name" value="PLD"/>
    <property type="match status" value="1"/>
</dbReference>
<dbReference type="CDD" id="cd09128">
    <property type="entry name" value="PLDc_unchar1_2"/>
    <property type="match status" value="1"/>
</dbReference>
<dbReference type="Gene3D" id="3.30.870.10">
    <property type="entry name" value="Endonuclease Chain A"/>
    <property type="match status" value="2"/>
</dbReference>
<dbReference type="Pfam" id="PF13091">
    <property type="entry name" value="PLDc_2"/>
    <property type="match status" value="2"/>
</dbReference>
<reference evidence="10 11" key="1">
    <citation type="journal article" date="2010" name="J. Bacteriol.">
        <title>Biochemical characterization of a novel indole prenyltransferase from Streptomyces sp. SN-593.</title>
        <authorList>
            <person name="Takahashi S."/>
            <person name="Takagi H."/>
            <person name="Toyoda A."/>
            <person name="Uramoto M."/>
            <person name="Nogawa T."/>
            <person name="Ueki M."/>
            <person name="Sakaki Y."/>
            <person name="Osada H."/>
        </authorList>
    </citation>
    <scope>NUCLEOTIDE SEQUENCE [LARGE SCALE GENOMIC DNA]</scope>
    <source>
        <strain evidence="10 11">SN-593</strain>
    </source>
</reference>
<dbReference type="GO" id="GO:0016042">
    <property type="term" value="P:lipid catabolic process"/>
    <property type="evidence" value="ECO:0007669"/>
    <property type="project" value="UniProtKB-KW"/>
</dbReference>
<sequence>MRMSRPYIRPACLLAAAALIAGTAGTAGAATSGPATSGPATSGSTTATTSDAGSPSAVTPSAVTYTLVTEPSAGYGAIYDLIGSATTSIDLTMYELTDTTAEHDLAAAAARGVTVRVILDQNLEKSNNTAAYTYLNANGVPTHWASTTYAATHQKTLTVDDATTAIMSGNLTSQYYSTSRDFAVIENNSLDVKAIEKVFAADYAGTAITPTDGDHLVWSPTDAQSKILAIINGATASLSVENEEMGYATVTTALENAAKRGVNVEVTMTNDDNEYADEFDALTAAGVHVRTYAYTASLYIHAKAIVADYGTSAATVDVGSQNFSSASLNKNRELGFITTSAPIISGINTALASDYAGGTAWS</sequence>
<evidence type="ECO:0000256" key="4">
    <source>
        <dbReference type="ARBA" id="ARBA00022801"/>
    </source>
</evidence>
<keyword evidence="8" id="KW-0732">Signal</keyword>
<proteinExistence type="inferred from homology"/>
<keyword evidence="4" id="KW-0378">Hydrolase</keyword>
<feature type="region of interest" description="Disordered" evidence="7">
    <location>
        <begin position="30"/>
        <end position="58"/>
    </location>
</feature>
<feature type="chain" id="PRO_5032952753" description="phospholipase D" evidence="8">
    <location>
        <begin position="30"/>
        <end position="362"/>
    </location>
</feature>
<evidence type="ECO:0000259" key="9">
    <source>
        <dbReference type="PROSITE" id="PS50035"/>
    </source>
</evidence>
<feature type="compositionally biased region" description="Low complexity" evidence="7">
    <location>
        <begin position="30"/>
        <end position="57"/>
    </location>
</feature>
<dbReference type="SUPFAM" id="SSF56024">
    <property type="entry name" value="Phospholipase D/nuclease"/>
    <property type="match status" value="2"/>
</dbReference>
<organism evidence="10 11">
    <name type="scientific">Actinacidiphila reveromycinica</name>
    <dbReference type="NCBI Taxonomy" id="659352"/>
    <lineage>
        <taxon>Bacteria</taxon>
        <taxon>Bacillati</taxon>
        <taxon>Actinomycetota</taxon>
        <taxon>Actinomycetes</taxon>
        <taxon>Kitasatosporales</taxon>
        <taxon>Streptomycetaceae</taxon>
        <taxon>Actinacidiphila</taxon>
    </lineage>
</organism>
<dbReference type="InterPro" id="IPR051406">
    <property type="entry name" value="PLD_domain"/>
</dbReference>
<evidence type="ECO:0000256" key="3">
    <source>
        <dbReference type="ARBA" id="ARBA00012027"/>
    </source>
</evidence>
<dbReference type="EC" id="3.1.4.4" evidence="3"/>
<comment type="similarity">
    <text evidence="2">Belongs to the phospholipase D family.</text>
</comment>
<evidence type="ECO:0000256" key="8">
    <source>
        <dbReference type="SAM" id="SignalP"/>
    </source>
</evidence>
<dbReference type="GO" id="GO:0004630">
    <property type="term" value="F:phospholipase D activity"/>
    <property type="evidence" value="ECO:0007669"/>
    <property type="project" value="UniProtKB-EC"/>
</dbReference>
<name>A0A7U3VNE4_9ACTN</name>
<evidence type="ECO:0000256" key="2">
    <source>
        <dbReference type="ARBA" id="ARBA00008664"/>
    </source>
</evidence>
<reference evidence="10 11" key="4">
    <citation type="journal article" date="2020" name="Sci. Rep.">
        <title>beta-carboline chemical signals induce reveromycin production through a LuxR family regulator in Streptomyces sp. SN-593.</title>
        <authorList>
            <person name="Panthee S."/>
            <person name="Kito N."/>
            <person name="Hayashi T."/>
            <person name="Shimizu T."/>
            <person name="Ishikawa J."/>
            <person name="Hamamoto H."/>
            <person name="Osada H."/>
            <person name="Takahashi S."/>
        </authorList>
    </citation>
    <scope>NUCLEOTIDE SEQUENCE [LARGE SCALE GENOMIC DNA]</scope>
    <source>
        <strain evidence="10 11">SN-593</strain>
    </source>
</reference>
<reference evidence="10 11" key="2">
    <citation type="journal article" date="2011" name="J. Antibiot.">
        <title>Furaquinocins I and J: novel polyketide isoprenoid hybrid compounds from Streptomyces reveromyceticus SN-593.</title>
        <authorList>
            <person name="Panthee S."/>
            <person name="Takahashi S."/>
            <person name="Takagi H."/>
            <person name="Nogawa T."/>
            <person name="Oowada E."/>
            <person name="Uramoto M."/>
            <person name="Osada H."/>
        </authorList>
    </citation>
    <scope>NUCLEOTIDE SEQUENCE [LARGE SCALE GENOMIC DNA]</scope>
    <source>
        <strain evidence="10 11">SN-593</strain>
    </source>
</reference>
<comment type="catalytic activity">
    <reaction evidence="1">
        <text>a 1,2-diacyl-sn-glycero-3-phosphocholine + H2O = a 1,2-diacyl-sn-glycero-3-phosphate + choline + H(+)</text>
        <dbReference type="Rhea" id="RHEA:14445"/>
        <dbReference type="ChEBI" id="CHEBI:15354"/>
        <dbReference type="ChEBI" id="CHEBI:15377"/>
        <dbReference type="ChEBI" id="CHEBI:15378"/>
        <dbReference type="ChEBI" id="CHEBI:57643"/>
        <dbReference type="ChEBI" id="CHEBI:58608"/>
        <dbReference type="EC" id="3.1.4.4"/>
    </reaction>
</comment>
<dbReference type="AlphaFoldDB" id="A0A7U3VNE4"/>
<dbReference type="PANTHER" id="PTHR43856">
    <property type="entry name" value="CARDIOLIPIN HYDROLASE"/>
    <property type="match status" value="1"/>
</dbReference>
<dbReference type="GO" id="GO:0006793">
    <property type="term" value="P:phosphorus metabolic process"/>
    <property type="evidence" value="ECO:0007669"/>
    <property type="project" value="UniProtKB-ARBA"/>
</dbReference>
<evidence type="ECO:0000313" key="10">
    <source>
        <dbReference type="EMBL" id="BBA97504.1"/>
    </source>
</evidence>
<keyword evidence="5" id="KW-0442">Lipid degradation</keyword>
<evidence type="ECO:0000256" key="5">
    <source>
        <dbReference type="ARBA" id="ARBA00022963"/>
    </source>
</evidence>
<evidence type="ECO:0000256" key="6">
    <source>
        <dbReference type="ARBA" id="ARBA00023098"/>
    </source>
</evidence>
<dbReference type="GO" id="GO:0016891">
    <property type="term" value="F:RNA endonuclease activity producing 5'-phosphomonoesters, hydrolytic mechanism"/>
    <property type="evidence" value="ECO:0007669"/>
    <property type="project" value="TreeGrafter"/>
</dbReference>
<dbReference type="PANTHER" id="PTHR43856:SF1">
    <property type="entry name" value="MITOCHONDRIAL CARDIOLIPIN HYDROLASE"/>
    <property type="match status" value="1"/>
</dbReference>
<protein>
    <recommendedName>
        <fullName evidence="3">phospholipase D</fullName>
        <ecNumber evidence="3">3.1.4.4</ecNumber>
    </recommendedName>
</protein>